<keyword evidence="1" id="KW-0547">Nucleotide-binding</keyword>
<dbReference type="Gene3D" id="1.10.510.10">
    <property type="entry name" value="Transferase(Phosphotransferase) domain 1"/>
    <property type="match status" value="1"/>
</dbReference>
<dbReference type="InterPro" id="IPR000719">
    <property type="entry name" value="Prot_kinase_dom"/>
</dbReference>
<dbReference type="PROSITE" id="PS50011">
    <property type="entry name" value="PROTEIN_KINASE_DOM"/>
    <property type="match status" value="1"/>
</dbReference>
<dbReference type="GO" id="GO:0004672">
    <property type="term" value="F:protein kinase activity"/>
    <property type="evidence" value="ECO:0007669"/>
    <property type="project" value="InterPro"/>
</dbReference>
<feature type="domain" description="Protein kinase" evidence="2">
    <location>
        <begin position="109"/>
        <end position="255"/>
    </location>
</feature>
<evidence type="ECO:0000256" key="1">
    <source>
        <dbReference type="PROSITE-ProRule" id="PRU10141"/>
    </source>
</evidence>
<name>A0A2R6NQL0_9APHY</name>
<dbReference type="InterPro" id="IPR011009">
    <property type="entry name" value="Kinase-like_dom_sf"/>
</dbReference>
<dbReference type="InterPro" id="IPR017441">
    <property type="entry name" value="Protein_kinase_ATP_BS"/>
</dbReference>
<dbReference type="EMBL" id="MLYV02000951">
    <property type="protein sequence ID" value="PSR74867.1"/>
    <property type="molecule type" value="Genomic_DNA"/>
</dbReference>
<feature type="binding site" evidence="1">
    <location>
        <position position="136"/>
    </location>
    <ligand>
        <name>ATP</name>
        <dbReference type="ChEBI" id="CHEBI:30616"/>
    </ligand>
</feature>
<proteinExistence type="predicted"/>
<dbReference type="SUPFAM" id="SSF56112">
    <property type="entry name" value="Protein kinase-like (PK-like)"/>
    <property type="match status" value="1"/>
</dbReference>
<dbReference type="PROSITE" id="PS00107">
    <property type="entry name" value="PROTEIN_KINASE_ATP"/>
    <property type="match status" value="1"/>
</dbReference>
<organism evidence="3 4">
    <name type="scientific">Hermanssonia centrifuga</name>
    <dbReference type="NCBI Taxonomy" id="98765"/>
    <lineage>
        <taxon>Eukaryota</taxon>
        <taxon>Fungi</taxon>
        <taxon>Dikarya</taxon>
        <taxon>Basidiomycota</taxon>
        <taxon>Agaricomycotina</taxon>
        <taxon>Agaricomycetes</taxon>
        <taxon>Polyporales</taxon>
        <taxon>Meruliaceae</taxon>
        <taxon>Hermanssonia</taxon>
    </lineage>
</organism>
<comment type="caution">
    <text evidence="3">The sequence shown here is derived from an EMBL/GenBank/DDBJ whole genome shotgun (WGS) entry which is preliminary data.</text>
</comment>
<accession>A0A2R6NQL0</accession>
<evidence type="ECO:0000259" key="2">
    <source>
        <dbReference type="PROSITE" id="PS50011"/>
    </source>
</evidence>
<dbReference type="Proteomes" id="UP000186601">
    <property type="component" value="Unassembled WGS sequence"/>
</dbReference>
<evidence type="ECO:0000313" key="3">
    <source>
        <dbReference type="EMBL" id="PSR74867.1"/>
    </source>
</evidence>
<dbReference type="GO" id="GO:0005524">
    <property type="term" value="F:ATP binding"/>
    <property type="evidence" value="ECO:0007669"/>
    <property type="project" value="UniProtKB-UniRule"/>
</dbReference>
<protein>
    <recommendedName>
        <fullName evidence="2">Protein kinase domain-containing protein</fullName>
    </recommendedName>
</protein>
<evidence type="ECO:0000313" key="4">
    <source>
        <dbReference type="Proteomes" id="UP000186601"/>
    </source>
</evidence>
<keyword evidence="4" id="KW-1185">Reference proteome</keyword>
<reference evidence="3 4" key="1">
    <citation type="submission" date="2018-02" db="EMBL/GenBank/DDBJ databases">
        <title>Genome sequence of the basidiomycete white-rot fungus Phlebia centrifuga.</title>
        <authorList>
            <person name="Granchi Z."/>
            <person name="Peng M."/>
            <person name="de Vries R.P."/>
            <person name="Hilden K."/>
            <person name="Makela M.R."/>
            <person name="Grigoriev I."/>
            <person name="Riley R."/>
        </authorList>
    </citation>
    <scope>NUCLEOTIDE SEQUENCE [LARGE SCALE GENOMIC DNA]</scope>
    <source>
        <strain evidence="3 4">FBCC195</strain>
    </source>
</reference>
<sequence length="255" mass="28435">MVTSRRHDYQGMGGMLIDLTAWMLNALQQRLDEKYNKMLCRIIKKKTIANAVGDAVGAVFGEMLQEMELKHGQRIVFEKGGSEGMGEYERYRRNRTCDALGYVIPNATIRLLGEIGEGASATVWKGKVGSKVVVVKVSKLGRKRDVVREWKGVEAIMEKHQALPIPRYYGCFESVNGQTAAIVMEMCGEPVSRSEGEDEIPAAYREKVAAAVEAFRVAGVEIYDHANRNTLVTREGEIRLIDFALDVDRDMTGEA</sequence>
<keyword evidence="1" id="KW-0067">ATP-binding</keyword>
<gene>
    <name evidence="3" type="ORF">PHLCEN_2v9492</name>
</gene>
<dbReference type="AlphaFoldDB" id="A0A2R6NQL0"/>